<evidence type="ECO:0000256" key="1">
    <source>
        <dbReference type="SAM" id="SignalP"/>
    </source>
</evidence>
<feature type="signal peptide" evidence="1">
    <location>
        <begin position="1"/>
        <end position="24"/>
    </location>
</feature>
<accession>A0AAD4SQ47</accession>
<proteinExistence type="predicted"/>
<reference evidence="2" key="1">
    <citation type="submission" date="2022-04" db="EMBL/GenBank/DDBJ databases">
        <title>A functionally conserved STORR gene fusion in Papaver species that diverged 16.8 million years ago.</title>
        <authorList>
            <person name="Catania T."/>
        </authorList>
    </citation>
    <scope>NUCLEOTIDE SEQUENCE</scope>
    <source>
        <strain evidence="2">S-188037</strain>
    </source>
</reference>
<evidence type="ECO:0000313" key="3">
    <source>
        <dbReference type="Proteomes" id="UP001202328"/>
    </source>
</evidence>
<gene>
    <name evidence="2" type="ORF">MKW98_004720</name>
</gene>
<dbReference type="Proteomes" id="UP001202328">
    <property type="component" value="Unassembled WGS sequence"/>
</dbReference>
<protein>
    <submittedName>
        <fullName evidence="2">Uncharacterized protein</fullName>
    </submittedName>
</protein>
<sequence>MGKSIKIFFLFIVLLFVSTAPTSGSTLKCKKGEVKTQMLYIRCGLSCKQICASNKQCRNTGCEKVSFSPDEPATDQCVICQTTKKQSLKVV</sequence>
<comment type="caution">
    <text evidence="2">The sequence shown here is derived from an EMBL/GenBank/DDBJ whole genome shotgun (WGS) entry which is preliminary data.</text>
</comment>
<organism evidence="2 3">
    <name type="scientific">Papaver atlanticum</name>
    <dbReference type="NCBI Taxonomy" id="357466"/>
    <lineage>
        <taxon>Eukaryota</taxon>
        <taxon>Viridiplantae</taxon>
        <taxon>Streptophyta</taxon>
        <taxon>Embryophyta</taxon>
        <taxon>Tracheophyta</taxon>
        <taxon>Spermatophyta</taxon>
        <taxon>Magnoliopsida</taxon>
        <taxon>Ranunculales</taxon>
        <taxon>Papaveraceae</taxon>
        <taxon>Papaveroideae</taxon>
        <taxon>Papaver</taxon>
    </lineage>
</organism>
<keyword evidence="1" id="KW-0732">Signal</keyword>
<keyword evidence="3" id="KW-1185">Reference proteome</keyword>
<feature type="chain" id="PRO_5042263509" evidence="1">
    <location>
        <begin position="25"/>
        <end position="91"/>
    </location>
</feature>
<name>A0AAD4SQ47_9MAGN</name>
<evidence type="ECO:0000313" key="2">
    <source>
        <dbReference type="EMBL" id="KAI3916279.1"/>
    </source>
</evidence>
<dbReference type="AlphaFoldDB" id="A0AAD4SQ47"/>
<dbReference type="EMBL" id="JAJJMB010009125">
    <property type="protein sequence ID" value="KAI3916279.1"/>
    <property type="molecule type" value="Genomic_DNA"/>
</dbReference>